<gene>
    <name evidence="12" type="ORF">NE579_00515</name>
</gene>
<dbReference type="RefSeq" id="WP_256302872.1">
    <property type="nucleotide sequence ID" value="NZ_JANFYS010000001.1"/>
</dbReference>
<evidence type="ECO:0000313" key="12">
    <source>
        <dbReference type="EMBL" id="MCQ4768948.1"/>
    </source>
</evidence>
<keyword evidence="8 10" id="KW-0472">Membrane</keyword>
<proteinExistence type="inferred from homology"/>
<accession>A0AAW5JGH3</accession>
<feature type="transmembrane region" description="Helical" evidence="10">
    <location>
        <begin position="257"/>
        <end position="277"/>
    </location>
</feature>
<evidence type="ECO:0000256" key="6">
    <source>
        <dbReference type="ARBA" id="ARBA00022927"/>
    </source>
</evidence>
<dbReference type="GO" id="GO:0055085">
    <property type="term" value="P:transmembrane transport"/>
    <property type="evidence" value="ECO:0007669"/>
    <property type="project" value="InterPro"/>
</dbReference>
<keyword evidence="3" id="KW-1003">Cell membrane</keyword>
<name>A0AAW5JGH3_9FIRM</name>
<evidence type="ECO:0000256" key="7">
    <source>
        <dbReference type="ARBA" id="ARBA00022989"/>
    </source>
</evidence>
<evidence type="ECO:0000313" key="13">
    <source>
        <dbReference type="Proteomes" id="UP001204562"/>
    </source>
</evidence>
<reference evidence="12" key="1">
    <citation type="submission" date="2022-06" db="EMBL/GenBank/DDBJ databases">
        <title>Isolation of gut microbiota from human fecal samples.</title>
        <authorList>
            <person name="Pamer E.G."/>
            <person name="Barat B."/>
            <person name="Waligurski E."/>
            <person name="Medina S."/>
            <person name="Paddock L."/>
            <person name="Mostad J."/>
        </authorList>
    </citation>
    <scope>NUCLEOTIDE SEQUENCE</scope>
    <source>
        <strain evidence="12">DFI.9.91</strain>
    </source>
</reference>
<dbReference type="AlphaFoldDB" id="A0AAW5JGH3"/>
<evidence type="ECO:0000256" key="3">
    <source>
        <dbReference type="ARBA" id="ARBA00022475"/>
    </source>
</evidence>
<evidence type="ECO:0000256" key="4">
    <source>
        <dbReference type="ARBA" id="ARBA00022692"/>
    </source>
</evidence>
<keyword evidence="2 10" id="KW-0813">Transport</keyword>
<feature type="domain" description="ABC transmembrane type-1" evidence="11">
    <location>
        <begin position="145"/>
        <end position="328"/>
    </location>
</feature>
<feature type="transmembrane region" description="Helical" evidence="10">
    <location>
        <begin position="149"/>
        <end position="173"/>
    </location>
</feature>
<dbReference type="GO" id="GO:0005886">
    <property type="term" value="C:plasma membrane"/>
    <property type="evidence" value="ECO:0007669"/>
    <property type="project" value="UniProtKB-SubCell"/>
</dbReference>
<dbReference type="GO" id="GO:0015031">
    <property type="term" value="P:protein transport"/>
    <property type="evidence" value="ECO:0007669"/>
    <property type="project" value="UniProtKB-KW"/>
</dbReference>
<evidence type="ECO:0000256" key="5">
    <source>
        <dbReference type="ARBA" id="ARBA00022856"/>
    </source>
</evidence>
<feature type="transmembrane region" description="Helical" evidence="10">
    <location>
        <begin position="74"/>
        <end position="92"/>
    </location>
</feature>
<dbReference type="InterPro" id="IPR000515">
    <property type="entry name" value="MetI-like"/>
</dbReference>
<dbReference type="Pfam" id="PF00528">
    <property type="entry name" value="BPD_transp_1"/>
    <property type="match status" value="1"/>
</dbReference>
<keyword evidence="4 10" id="KW-0812">Transmembrane</keyword>
<evidence type="ECO:0000256" key="8">
    <source>
        <dbReference type="ARBA" id="ARBA00023136"/>
    </source>
</evidence>
<dbReference type="SUPFAM" id="SSF161098">
    <property type="entry name" value="MetI-like"/>
    <property type="match status" value="1"/>
</dbReference>
<dbReference type="PANTHER" id="PTHR43386:SF24">
    <property type="entry name" value="OLIGOPEPTIDE TRANSPORT SYSTEM PERMEASE PROTEIN AMID"/>
    <property type="match status" value="1"/>
</dbReference>
<keyword evidence="5" id="KW-0571">Peptide transport</keyword>
<keyword evidence="7 10" id="KW-1133">Transmembrane helix</keyword>
<feature type="transmembrane region" description="Helical" evidence="10">
    <location>
        <begin position="315"/>
        <end position="334"/>
    </location>
</feature>
<evidence type="ECO:0000256" key="10">
    <source>
        <dbReference type="RuleBase" id="RU363032"/>
    </source>
</evidence>
<comment type="similarity">
    <text evidence="9">Belongs to the binding-protein-dependent transport system permease family. OppBC subfamily.</text>
</comment>
<dbReference type="Gene3D" id="1.10.3720.10">
    <property type="entry name" value="MetI-like"/>
    <property type="match status" value="1"/>
</dbReference>
<dbReference type="InterPro" id="IPR035906">
    <property type="entry name" value="MetI-like_sf"/>
</dbReference>
<evidence type="ECO:0000259" key="11">
    <source>
        <dbReference type="PROSITE" id="PS50928"/>
    </source>
</evidence>
<dbReference type="CDD" id="cd06261">
    <property type="entry name" value="TM_PBP2"/>
    <property type="match status" value="1"/>
</dbReference>
<evidence type="ECO:0000256" key="1">
    <source>
        <dbReference type="ARBA" id="ARBA00004651"/>
    </source>
</evidence>
<protein>
    <submittedName>
        <fullName evidence="12">ABC transporter permease</fullName>
    </submittedName>
</protein>
<organism evidence="12 13">
    <name type="scientific">Intestinimonas massiliensis</name>
    <name type="common">ex Afouda et al. 2020</name>
    <dbReference type="NCBI Taxonomy" id="1673721"/>
    <lineage>
        <taxon>Bacteria</taxon>
        <taxon>Bacillati</taxon>
        <taxon>Bacillota</taxon>
        <taxon>Clostridia</taxon>
        <taxon>Eubacteriales</taxon>
        <taxon>Intestinimonas</taxon>
    </lineage>
</organism>
<feature type="transmembrane region" description="Helical" evidence="10">
    <location>
        <begin position="283"/>
        <end position="303"/>
    </location>
</feature>
<keyword evidence="6" id="KW-0653">Protein transport</keyword>
<dbReference type="EMBL" id="JANFYS010000001">
    <property type="protein sequence ID" value="MCQ4768948.1"/>
    <property type="molecule type" value="Genomic_DNA"/>
</dbReference>
<dbReference type="PANTHER" id="PTHR43386">
    <property type="entry name" value="OLIGOPEPTIDE TRANSPORT SYSTEM PERMEASE PROTEIN APPC"/>
    <property type="match status" value="1"/>
</dbReference>
<sequence length="349" mass="38726">MPRIGKKTIERLETSLEDELHRRADAGALTAEDLQSLDAGLFAPAVYDESAAERGGYSNYSYWGSTLRIFWRNRVARCLVILLIALLAFTFIQPYLPNQKDPNVIYYDETTGMPLANKQPGQAEGFILGTNKVGQDLWSRIWFGTRTSLFIGFVVALVNAVIGVTLGVLWGYVRRLDQLLTSLYNIIDNVPRTIILILISYILRPSMTTIILSMCFVGWLKMARYTRNQVVIIRDRDYNLASRCLGTGTGRIIFRNLLPYLVSIIMLQTALAVPTAITDEVFLTYIGLGLPLDTPSLGTLIIAGKALMTTPSLSYQLIIPCVALSVVTVCFYVIGNAFADAADPKNHVS</sequence>
<dbReference type="PROSITE" id="PS50928">
    <property type="entry name" value="ABC_TM1"/>
    <property type="match status" value="1"/>
</dbReference>
<feature type="transmembrane region" description="Helical" evidence="10">
    <location>
        <begin position="193"/>
        <end position="220"/>
    </location>
</feature>
<dbReference type="InterPro" id="IPR050366">
    <property type="entry name" value="BP-dependent_transpt_permease"/>
</dbReference>
<dbReference type="GO" id="GO:0015833">
    <property type="term" value="P:peptide transport"/>
    <property type="evidence" value="ECO:0007669"/>
    <property type="project" value="UniProtKB-KW"/>
</dbReference>
<comment type="subcellular location">
    <subcellularLocation>
        <location evidence="1 10">Cell membrane</location>
        <topology evidence="1 10">Multi-pass membrane protein</topology>
    </subcellularLocation>
</comment>
<dbReference type="Proteomes" id="UP001204562">
    <property type="component" value="Unassembled WGS sequence"/>
</dbReference>
<comment type="caution">
    <text evidence="12">The sequence shown here is derived from an EMBL/GenBank/DDBJ whole genome shotgun (WGS) entry which is preliminary data.</text>
</comment>
<evidence type="ECO:0000256" key="9">
    <source>
        <dbReference type="ARBA" id="ARBA00024202"/>
    </source>
</evidence>
<evidence type="ECO:0000256" key="2">
    <source>
        <dbReference type="ARBA" id="ARBA00022448"/>
    </source>
</evidence>